<dbReference type="GO" id="GO:0009631">
    <property type="term" value="P:cold acclimation"/>
    <property type="evidence" value="ECO:0007669"/>
    <property type="project" value="TreeGrafter"/>
</dbReference>
<feature type="compositionally biased region" description="Basic and acidic residues" evidence="1">
    <location>
        <begin position="106"/>
        <end position="198"/>
    </location>
</feature>
<feature type="compositionally biased region" description="Basic and acidic residues" evidence="1">
    <location>
        <begin position="17"/>
        <end position="56"/>
    </location>
</feature>
<dbReference type="Pfam" id="PF02987">
    <property type="entry name" value="LEA_4"/>
    <property type="match status" value="2"/>
</dbReference>
<evidence type="ECO:0000313" key="4">
    <source>
        <dbReference type="Proteomes" id="UP000626092"/>
    </source>
</evidence>
<dbReference type="Gene3D" id="6.10.140.1430">
    <property type="match status" value="3"/>
</dbReference>
<feature type="region of interest" description="Disordered" evidence="1">
    <location>
        <begin position="1"/>
        <end position="342"/>
    </location>
</feature>
<dbReference type="GO" id="GO:0005829">
    <property type="term" value="C:cytosol"/>
    <property type="evidence" value="ECO:0007669"/>
    <property type="project" value="TreeGrafter"/>
</dbReference>
<name>A0A834LV97_RHOSS</name>
<dbReference type="PANTHER" id="PTHR47877:SF4">
    <property type="entry name" value="LATE EMBRYOGENESIS ABUNDANT PROTEIN ECP63"/>
    <property type="match status" value="1"/>
</dbReference>
<dbReference type="EMBL" id="WJXA01000003">
    <property type="protein sequence ID" value="KAF7149384.1"/>
    <property type="molecule type" value="Genomic_DNA"/>
</dbReference>
<feature type="compositionally biased region" description="Basic and acidic residues" evidence="1">
    <location>
        <begin position="212"/>
        <end position="289"/>
    </location>
</feature>
<keyword evidence="4" id="KW-1185">Reference proteome</keyword>
<dbReference type="AlphaFoldDB" id="A0A834LV97"/>
<dbReference type="OrthoDB" id="1907061at2759"/>
<evidence type="ECO:0000256" key="1">
    <source>
        <dbReference type="SAM" id="MobiDB-lite"/>
    </source>
</evidence>
<proteinExistence type="predicted"/>
<dbReference type="InterPro" id="IPR004238">
    <property type="entry name" value="ECP63-like_dom"/>
</dbReference>
<dbReference type="Proteomes" id="UP000626092">
    <property type="component" value="Unassembled WGS sequence"/>
</dbReference>
<accession>A0A834LV97</accession>
<feature type="domain" description="Late embryogenesis abundant protein ECP63-like" evidence="2">
    <location>
        <begin position="278"/>
        <end position="320"/>
    </location>
</feature>
<evidence type="ECO:0000259" key="2">
    <source>
        <dbReference type="Pfam" id="PF02987"/>
    </source>
</evidence>
<comment type="caution">
    <text evidence="3">The sequence shown here is derived from an EMBL/GenBank/DDBJ whole genome shotgun (WGS) entry which is preliminary data.</text>
</comment>
<organism evidence="3 4">
    <name type="scientific">Rhododendron simsii</name>
    <name type="common">Sims's rhododendron</name>
    <dbReference type="NCBI Taxonomy" id="118357"/>
    <lineage>
        <taxon>Eukaryota</taxon>
        <taxon>Viridiplantae</taxon>
        <taxon>Streptophyta</taxon>
        <taxon>Embryophyta</taxon>
        <taxon>Tracheophyta</taxon>
        <taxon>Spermatophyta</taxon>
        <taxon>Magnoliopsida</taxon>
        <taxon>eudicotyledons</taxon>
        <taxon>Gunneridae</taxon>
        <taxon>Pentapetalae</taxon>
        <taxon>asterids</taxon>
        <taxon>Ericales</taxon>
        <taxon>Ericaceae</taxon>
        <taxon>Ericoideae</taxon>
        <taxon>Rhodoreae</taxon>
        <taxon>Rhododendron</taxon>
    </lineage>
</organism>
<gene>
    <name evidence="3" type="ORF">RHSIM_Rhsim03G0084800</name>
</gene>
<reference evidence="3" key="1">
    <citation type="submission" date="2019-11" db="EMBL/GenBank/DDBJ databases">
        <authorList>
            <person name="Liu Y."/>
            <person name="Hou J."/>
            <person name="Li T.-Q."/>
            <person name="Guan C.-H."/>
            <person name="Wu X."/>
            <person name="Wu H.-Z."/>
            <person name="Ling F."/>
            <person name="Zhang R."/>
            <person name="Shi X.-G."/>
            <person name="Ren J.-P."/>
            <person name="Chen E.-F."/>
            <person name="Sun J.-M."/>
        </authorList>
    </citation>
    <scope>NUCLEOTIDE SEQUENCE</scope>
    <source>
        <strain evidence="3">Adult_tree_wgs_1</strain>
        <tissue evidence="3">Leaves</tissue>
    </source>
</reference>
<feature type="domain" description="Late embryogenesis abundant protein ECP63-like" evidence="2">
    <location>
        <begin position="322"/>
        <end position="364"/>
    </location>
</feature>
<evidence type="ECO:0000313" key="3">
    <source>
        <dbReference type="EMBL" id="KAF7149384.1"/>
    </source>
</evidence>
<protein>
    <recommendedName>
        <fullName evidence="2">Late embryogenesis abundant protein ECP63-like domain-containing protein</fullName>
    </recommendedName>
</protein>
<dbReference type="PANTHER" id="PTHR47877">
    <property type="entry name" value="LATE EMBRYOGENESIS ABUNDANT DOMAIN-CONTAINING PROTEIN / LEA DOMAIN-CONTAINING PROTEIN"/>
    <property type="match status" value="1"/>
</dbReference>
<sequence length="522" mass="57236">MERAEAAARMAAAELSDVNREQRRQQYRGERGASKTESDRGGDDRDQPRDDDEKRGVIGNVLKSVAETLEQAVTGRAPGTSDDDLTRREEVEGGNESPLPAGKAKRTAEETKEEAKEKVDETKESTKEKAREAKEKAGEYKDSAKEKLEETKESASEKARQAKEKLGEVTGMDRERGGEDQPSRDDDGRRDEDREEGRPGILGSLLKVVTGGERDEASEDRTRGEGSEGLTEKAREAKERTKEKAEETKESAKEKAEETKEKAKEYKDYTAEKAEQTKNSAAEKAKQAKDSTMGKVSEYKDCASEKAKEAKDTAAERAKEVKEKTAEKAEETKDSTAEKAGEYKDYAAKRTKETKDTAVGKVAELKDAAVDKAKRAVEFLTGRREETTGQENKDEFCDAEDAEARRKMAALRLQDEDSDDDYDKRKREVVDVVLVDVEGTPVGQAAVTLQAADQAAGQAFNDVGRLDDEGKGVVVVEHPPAAAMGCPGVVAVEGVDPPPEVECRGVLVVECDGDPHLRRADK</sequence>
<feature type="compositionally biased region" description="Basic and acidic residues" evidence="1">
    <location>
        <begin position="297"/>
        <end position="342"/>
    </location>
</feature>